<name>A0ABX1THM9_9GAMM</name>
<sequence length="263" mass="30118">MKHPIPVIAYEHAEATRDRVTVYDFCEIRDIDSLRICPYCKSSYIQFPEHTDDEGLCQCGYCGWWKLLDLKEVSHGFGAEDIQSISAIAKEFKVSSLDVPIRALRSYLMRHPRDIVHVDPKVFERLIADCLRDAFNPCEVIHVGRSDDGGIDLKLILANDACYLVQVKRRSFLDRKEGVEVVRSLNGVLFKEGIPRGMVITTAHAFTPRAHESTQIATPTSVPYDMKLVAFDEVISMLKLKPIFPYEPWKRFSFRDNGIERQP</sequence>
<keyword evidence="2" id="KW-0378">Hydrolase</keyword>
<reference evidence="2 3" key="1">
    <citation type="submission" date="2019-03" db="EMBL/GenBank/DDBJ databases">
        <title>Metabolic reconstructions from genomes of highly enriched 'Candidatus Accumulibacter' and 'Candidatus Competibacter' bioreactor populations.</title>
        <authorList>
            <person name="Annavajhala M.K."/>
            <person name="Welles L."/>
            <person name="Abbas B."/>
            <person name="Sorokin D."/>
            <person name="Park H."/>
            <person name="Van Loosdrecht M."/>
            <person name="Chandran K."/>
        </authorList>
    </citation>
    <scope>NUCLEOTIDE SEQUENCE [LARGE SCALE GENOMIC DNA]</scope>
    <source>
        <strain evidence="2 3">SBR_G</strain>
    </source>
</reference>
<dbReference type="InterPro" id="IPR011335">
    <property type="entry name" value="Restrct_endonuc-II-like"/>
</dbReference>
<dbReference type="InterPro" id="IPR007560">
    <property type="entry name" value="Restrct_endonuc_IV_Mrr"/>
</dbReference>
<dbReference type="Pfam" id="PF04471">
    <property type="entry name" value="Mrr_cat"/>
    <property type="match status" value="1"/>
</dbReference>
<dbReference type="EMBL" id="SPMZ01000016">
    <property type="protein sequence ID" value="NMQ18883.1"/>
    <property type="molecule type" value="Genomic_DNA"/>
</dbReference>
<evidence type="ECO:0000313" key="2">
    <source>
        <dbReference type="EMBL" id="NMQ18883.1"/>
    </source>
</evidence>
<keyword evidence="3" id="KW-1185">Reference proteome</keyword>
<dbReference type="SUPFAM" id="SSF52980">
    <property type="entry name" value="Restriction endonuclease-like"/>
    <property type="match status" value="1"/>
</dbReference>
<organism evidence="2 3">
    <name type="scientific">Candidatus Competibacter phosphatis</name>
    <dbReference type="NCBI Taxonomy" id="221280"/>
    <lineage>
        <taxon>Bacteria</taxon>
        <taxon>Pseudomonadati</taxon>
        <taxon>Pseudomonadota</taxon>
        <taxon>Gammaproteobacteria</taxon>
        <taxon>Candidatus Competibacteraceae</taxon>
        <taxon>Candidatus Competibacter</taxon>
    </lineage>
</organism>
<comment type="caution">
    <text evidence="2">The sequence shown here is derived from an EMBL/GenBank/DDBJ whole genome shotgun (WGS) entry which is preliminary data.</text>
</comment>
<evidence type="ECO:0000313" key="3">
    <source>
        <dbReference type="Proteomes" id="UP000760480"/>
    </source>
</evidence>
<dbReference type="Gene3D" id="3.40.1350.10">
    <property type="match status" value="1"/>
</dbReference>
<accession>A0ABX1THM9</accession>
<dbReference type="PANTHER" id="PTHR30015:SF7">
    <property type="entry name" value="TYPE IV METHYL-DIRECTED RESTRICTION ENZYME ECOKMRR"/>
    <property type="match status" value="1"/>
</dbReference>
<protein>
    <submittedName>
        <fullName evidence="2">Restriction endonuclease</fullName>
    </submittedName>
</protein>
<dbReference type="PANTHER" id="PTHR30015">
    <property type="entry name" value="MRR RESTRICTION SYSTEM PROTEIN"/>
    <property type="match status" value="1"/>
</dbReference>
<dbReference type="Proteomes" id="UP000760480">
    <property type="component" value="Unassembled WGS sequence"/>
</dbReference>
<proteinExistence type="predicted"/>
<dbReference type="InterPro" id="IPR011856">
    <property type="entry name" value="tRNA_endonuc-like_dom_sf"/>
</dbReference>
<feature type="domain" description="Restriction endonuclease type IV Mrr" evidence="1">
    <location>
        <begin position="118"/>
        <end position="237"/>
    </location>
</feature>
<keyword evidence="2" id="KW-0540">Nuclease</keyword>
<keyword evidence="2" id="KW-0255">Endonuclease</keyword>
<dbReference type="GO" id="GO:0004519">
    <property type="term" value="F:endonuclease activity"/>
    <property type="evidence" value="ECO:0007669"/>
    <property type="project" value="UniProtKB-KW"/>
</dbReference>
<dbReference type="RefSeq" id="WP_169248131.1">
    <property type="nucleotide sequence ID" value="NZ_SPMZ01000016.1"/>
</dbReference>
<gene>
    <name evidence="2" type="ORF">E4P82_06465</name>
</gene>
<dbReference type="InterPro" id="IPR052906">
    <property type="entry name" value="Type_IV_Methyl-Rstrct_Enzyme"/>
</dbReference>
<evidence type="ECO:0000259" key="1">
    <source>
        <dbReference type="Pfam" id="PF04471"/>
    </source>
</evidence>